<proteinExistence type="predicted"/>
<organism evidence="1 2">
    <name type="scientific">Algoriphagus antarcticus</name>
    <dbReference type="NCBI Taxonomy" id="238540"/>
    <lineage>
        <taxon>Bacteria</taxon>
        <taxon>Pseudomonadati</taxon>
        <taxon>Bacteroidota</taxon>
        <taxon>Cytophagia</taxon>
        <taxon>Cytophagales</taxon>
        <taxon>Cyclobacteriaceae</taxon>
        <taxon>Algoriphagus</taxon>
    </lineage>
</organism>
<dbReference type="Proteomes" id="UP000256405">
    <property type="component" value="Unassembled WGS sequence"/>
</dbReference>
<accession>A0A3E0D5T4</accession>
<keyword evidence="2" id="KW-1185">Reference proteome</keyword>
<dbReference type="OrthoDB" id="1272613at2"/>
<evidence type="ECO:0000313" key="1">
    <source>
        <dbReference type="EMBL" id="REG76908.1"/>
    </source>
</evidence>
<protein>
    <submittedName>
        <fullName evidence="1">Uncharacterized protein</fullName>
    </submittedName>
</protein>
<name>A0A3E0D5T4_9BACT</name>
<dbReference type="RefSeq" id="WP_086544128.1">
    <property type="nucleotide sequence ID" value="NZ_MSSW01000117.1"/>
</dbReference>
<reference evidence="1 2" key="1">
    <citation type="submission" date="2018-08" db="EMBL/GenBank/DDBJ databases">
        <title>Genomic Encyclopedia of Archaeal and Bacterial Type Strains, Phase II (KMG-II): from individual species to whole genera.</title>
        <authorList>
            <person name="Goeker M."/>
        </authorList>
    </citation>
    <scope>NUCLEOTIDE SEQUENCE [LARGE SCALE GENOMIC DNA]</scope>
    <source>
        <strain evidence="1 2">DSM 15986</strain>
    </source>
</reference>
<sequence length="425" mass="48901">MNEFNLHTKQILKNDQVEIVSNYSVLHFDDFPILYIGTNKYGNKIIGSHLEEDDDTKTILTLHTILTNKEFHQFMNGKISYLEILKQSSSLSLVQKDFKFKIKKAFDIDFNSLPVEYLPTTESYCPATVKAHSLTFSISLKGKLADLNKAIADEVSKIQNGFTEFLEDRIKSLKGFNLVPKALLQPYAEGSFKINFELDISQKDKKGGNLFLPQAPIDKYIANYISYISENFTKDKDIFTSENNEFSEKLKELETILNEVYEKALINKPENLKDSIKADIIKSAGKFEKITEQIGEHFESLSILNVSQTDETPLAFMDIKFCKDFQSSVEDIEISKKGMTIDDEFKEYKIYIYHLNTDTRTGNAFIRNIDNDEEMSKPKIKINGDDGLEQTKYTESLYLNKWIAVKAKAKKVGEKYNHLDIEYEN</sequence>
<gene>
    <name evidence="1" type="ORF">C8N25_1515</name>
</gene>
<evidence type="ECO:0000313" key="2">
    <source>
        <dbReference type="Proteomes" id="UP000256405"/>
    </source>
</evidence>
<comment type="caution">
    <text evidence="1">The sequence shown here is derived from an EMBL/GenBank/DDBJ whole genome shotgun (WGS) entry which is preliminary data.</text>
</comment>
<dbReference type="AlphaFoldDB" id="A0A3E0D5T4"/>
<dbReference type="EMBL" id="QUNF01000051">
    <property type="protein sequence ID" value="REG76908.1"/>
    <property type="molecule type" value="Genomic_DNA"/>
</dbReference>